<dbReference type="InterPro" id="IPR003848">
    <property type="entry name" value="DUF218"/>
</dbReference>
<protein>
    <submittedName>
        <fullName evidence="3">ElyC/SanA/YdcF family protein</fullName>
    </submittedName>
</protein>
<dbReference type="PANTHER" id="PTHR30336">
    <property type="entry name" value="INNER MEMBRANE PROTEIN, PROBABLE PERMEASE"/>
    <property type="match status" value="1"/>
</dbReference>
<feature type="domain" description="DUF218" evidence="2">
    <location>
        <begin position="69"/>
        <end position="173"/>
    </location>
</feature>
<comment type="caution">
    <text evidence="3">The sequence shown here is derived from an EMBL/GenBank/DDBJ whole genome shotgun (WGS) entry which is preliminary data.</text>
</comment>
<dbReference type="EMBL" id="JAOSLC020000003">
    <property type="protein sequence ID" value="MDD7914669.1"/>
    <property type="molecule type" value="Genomic_DNA"/>
</dbReference>
<proteinExistence type="predicted"/>
<sequence>MNLNWFKIIKKTALIGFILSAITIILSNLVVNQNAKEKVFTDTSKIPKNKVGLLLGTSKILEGGEENLYFIYRVNAAVKLFKSKKIDFILISSSYESKYNDNPQDFKIELLKKGIPKNKILLDYGGNRTLNSVIRIKEIYNQQSVTMISQEFHNERAIFLAESYGINAVGFNAKDVTNRLGLKTQTREYFARVKVFVDIFFKLQPKFLGEKVKIK</sequence>
<feature type="transmembrane region" description="Helical" evidence="1">
    <location>
        <begin position="12"/>
        <end position="31"/>
    </location>
</feature>
<gene>
    <name evidence="3" type="ORF">N5A56_009665</name>
</gene>
<keyword evidence="1" id="KW-0472">Membrane</keyword>
<dbReference type="InterPro" id="IPR051599">
    <property type="entry name" value="Cell_Envelope_Assoc"/>
</dbReference>
<keyword evidence="1" id="KW-0812">Transmembrane</keyword>
<evidence type="ECO:0000259" key="2">
    <source>
        <dbReference type="Pfam" id="PF02698"/>
    </source>
</evidence>
<dbReference type="Proteomes" id="UP001151478">
    <property type="component" value="Unassembled WGS sequence"/>
</dbReference>
<dbReference type="CDD" id="cd06259">
    <property type="entry name" value="YdcF-like"/>
    <property type="match status" value="1"/>
</dbReference>
<dbReference type="Pfam" id="PF02698">
    <property type="entry name" value="DUF218"/>
    <property type="match status" value="1"/>
</dbReference>
<keyword evidence="1" id="KW-1133">Transmembrane helix</keyword>
<dbReference type="PANTHER" id="PTHR30336:SF6">
    <property type="entry name" value="INTEGRAL MEMBRANE PROTEIN"/>
    <property type="match status" value="1"/>
</dbReference>
<accession>A0ABT5S978</accession>
<evidence type="ECO:0000256" key="1">
    <source>
        <dbReference type="SAM" id="Phobius"/>
    </source>
</evidence>
<organism evidence="3 4">
    <name type="scientific">Polaribacter ponticola</name>
    <dbReference type="NCBI Taxonomy" id="2978475"/>
    <lineage>
        <taxon>Bacteria</taxon>
        <taxon>Pseudomonadati</taxon>
        <taxon>Bacteroidota</taxon>
        <taxon>Flavobacteriia</taxon>
        <taxon>Flavobacteriales</taxon>
        <taxon>Flavobacteriaceae</taxon>
    </lineage>
</organism>
<dbReference type="RefSeq" id="WP_265725274.1">
    <property type="nucleotide sequence ID" value="NZ_JAOSLC020000003.1"/>
</dbReference>
<reference evidence="3" key="1">
    <citation type="submission" date="2023-02" db="EMBL/GenBank/DDBJ databases">
        <title>Polaribacter ponticola sp. nov., isolated from seawater.</title>
        <authorList>
            <person name="Baek J.H."/>
            <person name="Kim J.M."/>
            <person name="Choi D.G."/>
            <person name="Jeon C.O."/>
        </authorList>
    </citation>
    <scope>NUCLEOTIDE SEQUENCE</scope>
    <source>
        <strain evidence="3">MSW5</strain>
    </source>
</reference>
<name>A0ABT5S978_9FLAO</name>
<evidence type="ECO:0000313" key="4">
    <source>
        <dbReference type="Proteomes" id="UP001151478"/>
    </source>
</evidence>
<keyword evidence="4" id="KW-1185">Reference proteome</keyword>
<evidence type="ECO:0000313" key="3">
    <source>
        <dbReference type="EMBL" id="MDD7914669.1"/>
    </source>
</evidence>